<evidence type="ECO:0000313" key="1">
    <source>
        <dbReference type="EMBL" id="KAK3798565.1"/>
    </source>
</evidence>
<gene>
    <name evidence="1" type="ORF">RRG08_031578</name>
</gene>
<protein>
    <submittedName>
        <fullName evidence="1">Uncharacterized protein</fullName>
    </submittedName>
</protein>
<dbReference type="AlphaFoldDB" id="A0AAE1B3M4"/>
<evidence type="ECO:0000313" key="2">
    <source>
        <dbReference type="Proteomes" id="UP001283361"/>
    </source>
</evidence>
<sequence>MGCKFECRTEARVCVCVRGEKKWEDVRRGPKGLEKEKEARIRLRIVKNLRLGKSGVAHQPSSDVVILMYYNLLWSRHFHFAASPFVLHDLWTFNAIDRGQTTLTTSGNPGRMPIANLWPRSSKPLYGCLGECNSKARNVNKLIIKSCYTPIELSSHLSFYIKRLRSPEVEEVVAEKVVVTTPVLSIDSRSVSPALQCVQRRGQSIPS</sequence>
<accession>A0AAE1B3M4</accession>
<proteinExistence type="predicted"/>
<name>A0AAE1B3M4_9GAST</name>
<organism evidence="1 2">
    <name type="scientific">Elysia crispata</name>
    <name type="common">lettuce slug</name>
    <dbReference type="NCBI Taxonomy" id="231223"/>
    <lineage>
        <taxon>Eukaryota</taxon>
        <taxon>Metazoa</taxon>
        <taxon>Spiralia</taxon>
        <taxon>Lophotrochozoa</taxon>
        <taxon>Mollusca</taxon>
        <taxon>Gastropoda</taxon>
        <taxon>Heterobranchia</taxon>
        <taxon>Euthyneura</taxon>
        <taxon>Panpulmonata</taxon>
        <taxon>Sacoglossa</taxon>
        <taxon>Placobranchoidea</taxon>
        <taxon>Plakobranchidae</taxon>
        <taxon>Elysia</taxon>
    </lineage>
</organism>
<keyword evidence="2" id="KW-1185">Reference proteome</keyword>
<reference evidence="1" key="1">
    <citation type="journal article" date="2023" name="G3 (Bethesda)">
        <title>A reference genome for the long-term kleptoplast-retaining sea slug Elysia crispata morphotype clarki.</title>
        <authorList>
            <person name="Eastman K.E."/>
            <person name="Pendleton A.L."/>
            <person name="Shaikh M.A."/>
            <person name="Suttiyut T."/>
            <person name="Ogas R."/>
            <person name="Tomko P."/>
            <person name="Gavelis G."/>
            <person name="Widhalm J.R."/>
            <person name="Wisecaver J.H."/>
        </authorList>
    </citation>
    <scope>NUCLEOTIDE SEQUENCE</scope>
    <source>
        <strain evidence="1">ECLA1</strain>
    </source>
</reference>
<dbReference type="EMBL" id="JAWDGP010000665">
    <property type="protein sequence ID" value="KAK3798565.1"/>
    <property type="molecule type" value="Genomic_DNA"/>
</dbReference>
<dbReference type="Proteomes" id="UP001283361">
    <property type="component" value="Unassembled WGS sequence"/>
</dbReference>
<comment type="caution">
    <text evidence="1">The sequence shown here is derived from an EMBL/GenBank/DDBJ whole genome shotgun (WGS) entry which is preliminary data.</text>
</comment>